<dbReference type="SMART" id="SM00710">
    <property type="entry name" value="PbH1"/>
    <property type="match status" value="5"/>
</dbReference>
<feature type="chain" id="PRO_5019538947" evidence="2">
    <location>
        <begin position="34"/>
        <end position="970"/>
    </location>
</feature>
<sequence>MTLSLRTFRGPIGALAGVAMTTSMMLAVPPAYASAVTIDGNTTSASTDVQPATNSLNANIADNTNTDNTNNASDSGTLTTPDTQATGVAAIGDQTYATLKEAIAAAGENTVIELTADTTETVGISGKTGLTINGNGHSVAAININGTNTNLTLDNLVFIGTSGTQVQVYGTNTGTVISNSTFNITSASTWCALYVQNSPTNLTIEGNTFKMPVTTGSTQCIGFGGVASADGVLIKGNQLVSPEKGSGTYFFVMGWTTNTGDDNYGVKNLTIEGNTTDSGNGAAVYGAWLRNVDTVTATGNTFAGTVGVGLTSGDKIAPNRNVTIENNTSSAKYGLYVANSNALSGSVDINNNQGLSYTNGTLPTGVAHADGSFSYYKTLKEAVEAAHSSETVRVLGNVTLDADIAIASDITLTFRTASLTVDTAGYKITVANGASLTVDGLDREESGVPSFRNTVVPTAKNDPKTMFSVEEGGSLTINSGSFETKGAQVVSTYGATIINDGVFTSTATTDEMRYPSGKSMINVSGAAASLQFNAGTVTADTVDPDSGRALYGVYASNGASVTIGAQGSAEGPTITSGYPALALNNTTGTPKISITVNSGTLQAGLSDDTHDFSTLNFDAVMYASSDADITINGGTLQGTGPTTKVISLPYRNTTTNVTLNGGAYLPGEKAAVIWTGNKTGSAGSGENSLTVTGGTYKGTFAQFTDDHAFAEFITGGTFQNTDGTANKDAEQYVVPGKTLNSNGTVITEGSTTTPTYTARLEIAVKPGKTEYKIGEQFDATGMVVRQYNADGTSMTLAEDQYVITGFDSSKTGTVTVVITSKLDASLTATVDVTVQASATTVYRLYSPASGEHFYTANKAERKALLKLGWDDEGTAFTMSDDGTPVYRLYGAGTNGKHMFTTSKAEYNALKALGWADEGVAFRVPEGAQTKVYRLYNTSNGDHMFTTSVLEYTLLRILPWWNGEGIGFNAA</sequence>
<dbReference type="RefSeq" id="WP_125982495.1">
    <property type="nucleotide sequence ID" value="NZ_QXGL01000013.1"/>
</dbReference>
<evidence type="ECO:0000313" key="6">
    <source>
        <dbReference type="Proteomes" id="UP000287533"/>
    </source>
</evidence>
<proteinExistence type="predicted"/>
<organism evidence="5 6">
    <name type="scientific">Bifidobacterium goeldii</name>
    <dbReference type="NCBI Taxonomy" id="2306975"/>
    <lineage>
        <taxon>Bacteria</taxon>
        <taxon>Bacillati</taxon>
        <taxon>Actinomycetota</taxon>
        <taxon>Actinomycetes</taxon>
        <taxon>Bifidobacteriales</taxon>
        <taxon>Bifidobacteriaceae</taxon>
        <taxon>Bifidobacterium</taxon>
    </lineage>
</organism>
<dbReference type="EMBL" id="QXGL01000013">
    <property type="protein sequence ID" value="RSX50598.1"/>
    <property type="molecule type" value="Genomic_DNA"/>
</dbReference>
<dbReference type="InterPro" id="IPR012334">
    <property type="entry name" value="Pectin_lyas_fold"/>
</dbReference>
<dbReference type="OrthoDB" id="3237485at2"/>
<evidence type="ECO:0000256" key="1">
    <source>
        <dbReference type="SAM" id="MobiDB-lite"/>
    </source>
</evidence>
<gene>
    <name evidence="5" type="ORF">D2E25_2004</name>
</gene>
<comment type="caution">
    <text evidence="5">The sequence shown here is derived from an EMBL/GenBank/DDBJ whole genome shotgun (WGS) entry which is preliminary data.</text>
</comment>
<feature type="domain" description="Ig-like" evidence="3">
    <location>
        <begin position="764"/>
        <end position="834"/>
    </location>
</feature>
<dbReference type="Proteomes" id="UP000287533">
    <property type="component" value="Unassembled WGS sequence"/>
</dbReference>
<feature type="compositionally biased region" description="Polar residues" evidence="1">
    <location>
        <begin position="44"/>
        <end position="56"/>
    </location>
</feature>
<evidence type="ECO:0000259" key="3">
    <source>
        <dbReference type="Pfam" id="PF07523"/>
    </source>
</evidence>
<name>A0A430FCS1_9BIFI</name>
<dbReference type="Pfam" id="PF18885">
    <property type="entry name" value="DUF5648"/>
    <property type="match status" value="1"/>
</dbReference>
<dbReference type="Gene3D" id="2.160.20.10">
    <property type="entry name" value="Single-stranded right-handed beta-helix, Pectin lyase-like"/>
    <property type="match status" value="1"/>
</dbReference>
<keyword evidence="2" id="KW-0732">Signal</keyword>
<evidence type="ECO:0000313" key="5">
    <source>
        <dbReference type="EMBL" id="RSX50598.1"/>
    </source>
</evidence>
<dbReference type="InterPro" id="IPR043708">
    <property type="entry name" value="DUF5648"/>
</dbReference>
<reference evidence="5 6" key="1">
    <citation type="submission" date="2018-09" db="EMBL/GenBank/DDBJ databases">
        <title>Characterization of the phylogenetic diversity of five novel species belonging to the genus Bifidobacterium.</title>
        <authorList>
            <person name="Lugli G.A."/>
            <person name="Duranti S."/>
            <person name="Milani C."/>
        </authorList>
    </citation>
    <scope>NUCLEOTIDE SEQUENCE [LARGE SCALE GENOMIC DNA]</scope>
    <source>
        <strain evidence="5 6">2034B</strain>
    </source>
</reference>
<dbReference type="InterPro" id="IPR006626">
    <property type="entry name" value="PbH1"/>
</dbReference>
<feature type="region of interest" description="Disordered" evidence="1">
    <location>
        <begin position="44"/>
        <end position="81"/>
    </location>
</feature>
<feature type="signal peptide" evidence="2">
    <location>
        <begin position="1"/>
        <end position="33"/>
    </location>
</feature>
<dbReference type="Gene3D" id="2.60.40.3630">
    <property type="match status" value="1"/>
</dbReference>
<dbReference type="InterPro" id="IPR022038">
    <property type="entry name" value="Ig-like_bact"/>
</dbReference>
<dbReference type="AlphaFoldDB" id="A0A430FCS1"/>
<feature type="domain" description="DUF5648" evidence="4">
    <location>
        <begin position="840"/>
        <end position="969"/>
    </location>
</feature>
<feature type="compositionally biased region" description="Low complexity" evidence="1">
    <location>
        <begin position="57"/>
        <end position="75"/>
    </location>
</feature>
<dbReference type="InterPro" id="IPR011050">
    <property type="entry name" value="Pectin_lyase_fold/virulence"/>
</dbReference>
<accession>A0A430FCS1</accession>
<evidence type="ECO:0000256" key="2">
    <source>
        <dbReference type="SAM" id="SignalP"/>
    </source>
</evidence>
<keyword evidence="6" id="KW-1185">Reference proteome</keyword>
<protein>
    <submittedName>
        <fullName evidence="5">Amylopullulanase</fullName>
    </submittedName>
</protein>
<evidence type="ECO:0000259" key="4">
    <source>
        <dbReference type="Pfam" id="PF18885"/>
    </source>
</evidence>
<dbReference type="Pfam" id="PF07523">
    <property type="entry name" value="Big_3"/>
    <property type="match status" value="1"/>
</dbReference>
<dbReference type="SUPFAM" id="SSF51126">
    <property type="entry name" value="Pectin lyase-like"/>
    <property type="match status" value="1"/>
</dbReference>